<protein>
    <recommendedName>
        <fullName evidence="5">Transmembrane protein</fullName>
    </recommendedName>
</protein>
<accession>A0A9N9LSA5</accession>
<proteinExistence type="predicted"/>
<evidence type="ECO:0000313" key="4">
    <source>
        <dbReference type="Proteomes" id="UP000701801"/>
    </source>
</evidence>
<gene>
    <name evidence="3" type="ORF">HYALB_00011730</name>
</gene>
<sequence length="139" mass="14326">MTRQKSCLGKGAVYSPTRMVWLPAAVEKFCDCALLFVLLVGLCVGVVRVVCVEGEELATRMEVGRLESELDGGEEVGEGMGVGVGIGTGMTVISLRMEGSGDVVGIPIGLVSEGTGESSPELVTSDPVKAGVNTRPADP</sequence>
<dbReference type="EMBL" id="CAJVRM010000267">
    <property type="protein sequence ID" value="CAG8978582.1"/>
    <property type="molecule type" value="Genomic_DNA"/>
</dbReference>
<reference evidence="3" key="1">
    <citation type="submission" date="2021-07" db="EMBL/GenBank/DDBJ databases">
        <authorList>
            <person name="Durling M."/>
        </authorList>
    </citation>
    <scope>NUCLEOTIDE SEQUENCE</scope>
</reference>
<keyword evidence="4" id="KW-1185">Reference proteome</keyword>
<feature type="transmembrane region" description="Helical" evidence="2">
    <location>
        <begin position="33"/>
        <end position="51"/>
    </location>
</feature>
<keyword evidence="2" id="KW-0472">Membrane</keyword>
<evidence type="ECO:0000256" key="2">
    <source>
        <dbReference type="SAM" id="Phobius"/>
    </source>
</evidence>
<keyword evidence="2" id="KW-1133">Transmembrane helix</keyword>
<organism evidence="3 4">
    <name type="scientific">Hymenoscyphus albidus</name>
    <dbReference type="NCBI Taxonomy" id="595503"/>
    <lineage>
        <taxon>Eukaryota</taxon>
        <taxon>Fungi</taxon>
        <taxon>Dikarya</taxon>
        <taxon>Ascomycota</taxon>
        <taxon>Pezizomycotina</taxon>
        <taxon>Leotiomycetes</taxon>
        <taxon>Helotiales</taxon>
        <taxon>Helotiaceae</taxon>
        <taxon>Hymenoscyphus</taxon>
    </lineage>
</organism>
<dbReference type="AlphaFoldDB" id="A0A9N9LSA5"/>
<dbReference type="Proteomes" id="UP000701801">
    <property type="component" value="Unassembled WGS sequence"/>
</dbReference>
<name>A0A9N9LSA5_9HELO</name>
<feature type="region of interest" description="Disordered" evidence="1">
    <location>
        <begin position="113"/>
        <end position="139"/>
    </location>
</feature>
<keyword evidence="2" id="KW-0812">Transmembrane</keyword>
<comment type="caution">
    <text evidence="3">The sequence shown here is derived from an EMBL/GenBank/DDBJ whole genome shotgun (WGS) entry which is preliminary data.</text>
</comment>
<evidence type="ECO:0000256" key="1">
    <source>
        <dbReference type="SAM" id="MobiDB-lite"/>
    </source>
</evidence>
<evidence type="ECO:0008006" key="5">
    <source>
        <dbReference type="Google" id="ProtNLM"/>
    </source>
</evidence>
<evidence type="ECO:0000313" key="3">
    <source>
        <dbReference type="EMBL" id="CAG8978582.1"/>
    </source>
</evidence>